<evidence type="ECO:0000313" key="1">
    <source>
        <dbReference type="EMBL" id="TGJ78999.1"/>
    </source>
</evidence>
<comment type="caution">
    <text evidence="1">The sequence shown here is derived from an EMBL/GenBank/DDBJ whole genome shotgun (WGS) entry which is preliminary data.</text>
</comment>
<keyword evidence="2" id="KW-1185">Reference proteome</keyword>
<protein>
    <submittedName>
        <fullName evidence="1">Uncharacterized protein</fullName>
    </submittedName>
</protein>
<sequence length="100" mass="11317">MIPIDPLRSHPPFGPPYNASNSIDSIATGHSEINRYIWGDNPAPADREVIVRRVYAKLRLENSPVLAYFDRGENCDLVSALPRDVRRDFERVIGAQVQRS</sequence>
<evidence type="ECO:0000313" key="2">
    <source>
        <dbReference type="Proteomes" id="UP000297716"/>
    </source>
</evidence>
<organism evidence="1 2">
    <name type="scientific">Xylaria hypoxylon</name>
    <dbReference type="NCBI Taxonomy" id="37992"/>
    <lineage>
        <taxon>Eukaryota</taxon>
        <taxon>Fungi</taxon>
        <taxon>Dikarya</taxon>
        <taxon>Ascomycota</taxon>
        <taxon>Pezizomycotina</taxon>
        <taxon>Sordariomycetes</taxon>
        <taxon>Xylariomycetidae</taxon>
        <taxon>Xylariales</taxon>
        <taxon>Xylariaceae</taxon>
        <taxon>Xylaria</taxon>
    </lineage>
</organism>
<reference evidence="1 2" key="1">
    <citation type="submission" date="2019-03" db="EMBL/GenBank/DDBJ databases">
        <title>Draft genome sequence of Xylaria hypoxylon DSM 108379, a ubiquitous saprotrophic-parasitic fungi on hardwood.</title>
        <authorList>
            <person name="Buettner E."/>
            <person name="Leonhardt S."/>
            <person name="Gebauer A.M."/>
            <person name="Liers C."/>
            <person name="Hofrichter M."/>
            <person name="Kellner H."/>
        </authorList>
    </citation>
    <scope>NUCLEOTIDE SEQUENCE [LARGE SCALE GENOMIC DNA]</scope>
    <source>
        <strain evidence="1 2">DSM 108379</strain>
    </source>
</reference>
<dbReference type="OrthoDB" id="4760311at2759"/>
<name>A0A4Z0Y4J9_9PEZI</name>
<dbReference type="EMBL" id="SKBN01000326">
    <property type="protein sequence ID" value="TGJ78999.1"/>
    <property type="molecule type" value="Genomic_DNA"/>
</dbReference>
<gene>
    <name evidence="1" type="ORF">E0Z10_g9767</name>
</gene>
<dbReference type="Proteomes" id="UP000297716">
    <property type="component" value="Unassembled WGS sequence"/>
</dbReference>
<proteinExistence type="predicted"/>
<dbReference type="AlphaFoldDB" id="A0A4Z0Y4J9"/>
<accession>A0A4Z0Y4J9</accession>